<accession>A0AA88H090</accession>
<feature type="transmembrane region" description="Helical" evidence="7">
    <location>
        <begin position="501"/>
        <end position="522"/>
    </location>
</feature>
<feature type="transmembrane region" description="Helical" evidence="7">
    <location>
        <begin position="190"/>
        <end position="209"/>
    </location>
</feature>
<feature type="transmembrane region" description="Helical" evidence="7">
    <location>
        <begin position="221"/>
        <end position="239"/>
    </location>
</feature>
<dbReference type="PANTHER" id="PTHR16189:SF0">
    <property type="entry name" value="TRANSMEMBRANE PROTEIN 104"/>
    <property type="match status" value="1"/>
</dbReference>
<keyword evidence="3 7" id="KW-1133">Transmembrane helix</keyword>
<dbReference type="GO" id="GO:0016020">
    <property type="term" value="C:membrane"/>
    <property type="evidence" value="ECO:0007669"/>
    <property type="project" value="UniProtKB-SubCell"/>
</dbReference>
<keyword evidence="2 7" id="KW-0812">Transmembrane</keyword>
<organism evidence="9 10">
    <name type="scientific">Naegleria lovaniensis</name>
    <name type="common">Amoeba</name>
    <dbReference type="NCBI Taxonomy" id="51637"/>
    <lineage>
        <taxon>Eukaryota</taxon>
        <taxon>Discoba</taxon>
        <taxon>Heterolobosea</taxon>
        <taxon>Tetramitia</taxon>
        <taxon>Eutetramitia</taxon>
        <taxon>Vahlkampfiidae</taxon>
        <taxon>Naegleria</taxon>
    </lineage>
</organism>
<comment type="caution">
    <text evidence="9">The sequence shown here is derived from an EMBL/GenBank/DDBJ whole genome shotgun (WGS) entry which is preliminary data.</text>
</comment>
<dbReference type="Proteomes" id="UP000816034">
    <property type="component" value="Unassembled WGS sequence"/>
</dbReference>
<reference evidence="9 10" key="1">
    <citation type="journal article" date="2018" name="BMC Genomics">
        <title>The genome of Naegleria lovaniensis, the basis for a comparative approach to unravel pathogenicity factors of the human pathogenic amoeba N. fowleri.</title>
        <authorList>
            <person name="Liechti N."/>
            <person name="Schurch N."/>
            <person name="Bruggmann R."/>
            <person name="Wittwer M."/>
        </authorList>
    </citation>
    <scope>NUCLEOTIDE SEQUENCE [LARGE SCALE GENOMIC DNA]</scope>
    <source>
        <strain evidence="9 10">ATCC 30569</strain>
    </source>
</reference>
<name>A0AA88H090_NAELO</name>
<feature type="transmembrane region" description="Helical" evidence="7">
    <location>
        <begin position="291"/>
        <end position="314"/>
    </location>
</feature>
<evidence type="ECO:0000313" key="10">
    <source>
        <dbReference type="Proteomes" id="UP000816034"/>
    </source>
</evidence>
<evidence type="ECO:0000256" key="7">
    <source>
        <dbReference type="SAM" id="Phobius"/>
    </source>
</evidence>
<evidence type="ECO:0000313" key="9">
    <source>
        <dbReference type="EMBL" id="KAG2389174.1"/>
    </source>
</evidence>
<dbReference type="InterPro" id="IPR013057">
    <property type="entry name" value="AA_transpt_TM"/>
</dbReference>
<dbReference type="Pfam" id="PF01490">
    <property type="entry name" value="Aa_trans"/>
    <property type="match status" value="1"/>
</dbReference>
<feature type="transmembrane region" description="Helical" evidence="7">
    <location>
        <begin position="347"/>
        <end position="371"/>
    </location>
</feature>
<dbReference type="GeneID" id="68107027"/>
<dbReference type="AlphaFoldDB" id="A0AA88H090"/>
<feature type="transmembrane region" description="Helical" evidence="7">
    <location>
        <begin position="41"/>
        <end position="63"/>
    </location>
</feature>
<evidence type="ECO:0000256" key="4">
    <source>
        <dbReference type="ARBA" id="ARBA00023136"/>
    </source>
</evidence>
<feature type="domain" description="Amino acid transporter transmembrane" evidence="8">
    <location>
        <begin position="15"/>
        <end position="68"/>
    </location>
</feature>
<gene>
    <name evidence="9" type="ORF">C9374_014574</name>
</gene>
<evidence type="ECO:0000259" key="8">
    <source>
        <dbReference type="Pfam" id="PF01490"/>
    </source>
</evidence>
<dbReference type="EMBL" id="PYSW02000008">
    <property type="protein sequence ID" value="KAG2389174.1"/>
    <property type="molecule type" value="Genomic_DNA"/>
</dbReference>
<proteinExistence type="inferred from homology"/>
<keyword evidence="5" id="KW-0325">Glycoprotein</keyword>
<evidence type="ECO:0000256" key="1">
    <source>
        <dbReference type="ARBA" id="ARBA00004141"/>
    </source>
</evidence>
<feature type="transmembrane region" description="Helical" evidence="7">
    <location>
        <begin position="259"/>
        <end position="279"/>
    </location>
</feature>
<feature type="transmembrane region" description="Helical" evidence="7">
    <location>
        <begin position="150"/>
        <end position="170"/>
    </location>
</feature>
<dbReference type="PANTHER" id="PTHR16189">
    <property type="entry name" value="TRANSMEMBRANE PROTEIN 104-RELATED"/>
    <property type="match status" value="1"/>
</dbReference>
<sequence length="531" mass="59384">MAGASAVGASYSKKIAFVYVFNLIVGVGALALPYAFHRAGIVSGVLVLALNAFMAFICVTFVIEAMSSSNFMLKHQKEEQTSLLSDDTSIHSLNSVDNIQNLTTKKKKKKKSEMNSPELISYATNPFSILERTEIGKMTEQFLGIVGKSFFYIIIIVYLFGDLAIYAVSVPTSLLKVTGPMFGLSQMGTYYIYLGIFACIVVPFSFFNFQKTKYLQYATLATRNIAFFLMILLSLIFIIEGHGSARNLEIFNVSMERFSKLFSVSIYAFMCHHSLPSIVSPIKDKRRITIMFLFDFVLIFISYVCLCYVAVFAFGDQPFEKCSNRISDGPACQIQELFTLNFTTYRYTIIAAFLALFPVFTLTSNYPLIAITLRNNIQILFERVKIVHNWKYNSLLFSAIAAIPPIILAFVYQNIQLLVSFTGGFAGLFIQYVFPTLLVIFGRRRTSTTGGSVSSQPLELATDTRLSAKVVGVAKSFGKYLVTKPAVVSENPHSSPFYHGFWIVGILLFSLFALIVNSYALIKCDIMKMCQ</sequence>
<feature type="transmembrane region" description="Helical" evidence="7">
    <location>
        <begin position="418"/>
        <end position="441"/>
    </location>
</feature>
<comment type="subcellular location">
    <subcellularLocation>
        <location evidence="1">Membrane</location>
        <topology evidence="1">Multi-pass membrane protein</topology>
    </subcellularLocation>
</comment>
<evidence type="ECO:0000256" key="5">
    <source>
        <dbReference type="ARBA" id="ARBA00023180"/>
    </source>
</evidence>
<protein>
    <recommendedName>
        <fullName evidence="8">Amino acid transporter transmembrane domain-containing protein</fullName>
    </recommendedName>
</protein>
<keyword evidence="4 7" id="KW-0472">Membrane</keyword>
<dbReference type="RefSeq" id="XP_044553166.1">
    <property type="nucleotide sequence ID" value="XM_044690576.1"/>
</dbReference>
<feature type="transmembrane region" description="Helical" evidence="7">
    <location>
        <begin position="16"/>
        <end position="35"/>
    </location>
</feature>
<keyword evidence="10" id="KW-1185">Reference proteome</keyword>
<comment type="similarity">
    <text evidence="6">Belongs to the TMEM104 family.</text>
</comment>
<evidence type="ECO:0000256" key="3">
    <source>
        <dbReference type="ARBA" id="ARBA00022989"/>
    </source>
</evidence>
<feature type="transmembrane region" description="Helical" evidence="7">
    <location>
        <begin position="392"/>
        <end position="412"/>
    </location>
</feature>
<evidence type="ECO:0000256" key="6">
    <source>
        <dbReference type="ARBA" id="ARBA00038166"/>
    </source>
</evidence>
<evidence type="ECO:0000256" key="2">
    <source>
        <dbReference type="ARBA" id="ARBA00022692"/>
    </source>
</evidence>